<name>A0A1X2I5M5_9FUNG</name>
<protein>
    <recommendedName>
        <fullName evidence="2">DC-UbP/UBTD2 N-terminal domain-containing protein</fullName>
    </recommendedName>
</protein>
<dbReference type="Pfam" id="PF16455">
    <property type="entry name" value="UBD"/>
    <property type="match status" value="1"/>
</dbReference>
<dbReference type="InterPro" id="IPR039869">
    <property type="entry name" value="UBTD1/2"/>
</dbReference>
<feature type="region of interest" description="Disordered" evidence="1">
    <location>
        <begin position="182"/>
        <end position="205"/>
    </location>
</feature>
<dbReference type="PANTHER" id="PTHR13609">
    <property type="entry name" value="UBIQUITIN DOMAIN CONTAINING 1 PROTEIN-RELATED"/>
    <property type="match status" value="1"/>
</dbReference>
<keyword evidence="4" id="KW-1185">Reference proteome</keyword>
<dbReference type="InterPro" id="IPR038169">
    <property type="entry name" value="DC-UbP/UBTD2_N_sf"/>
</dbReference>
<feature type="domain" description="DC-UbP/UBTD2 N-terminal" evidence="2">
    <location>
        <begin position="20"/>
        <end position="120"/>
    </location>
</feature>
<proteinExistence type="predicted"/>
<reference evidence="3 4" key="1">
    <citation type="submission" date="2016-07" db="EMBL/GenBank/DDBJ databases">
        <title>Pervasive Adenine N6-methylation of Active Genes in Fungi.</title>
        <authorList>
            <consortium name="DOE Joint Genome Institute"/>
            <person name="Mondo S.J."/>
            <person name="Dannebaum R.O."/>
            <person name="Kuo R.C."/>
            <person name="Labutti K."/>
            <person name="Haridas S."/>
            <person name="Kuo A."/>
            <person name="Salamov A."/>
            <person name="Ahrendt S.R."/>
            <person name="Lipzen A."/>
            <person name="Sullivan W."/>
            <person name="Andreopoulos W.B."/>
            <person name="Clum A."/>
            <person name="Lindquist E."/>
            <person name="Daum C."/>
            <person name="Ramamoorthy G.K."/>
            <person name="Gryganskyi A."/>
            <person name="Culley D."/>
            <person name="Magnuson J.K."/>
            <person name="James T.Y."/>
            <person name="O'Malley M.A."/>
            <person name="Stajich J.E."/>
            <person name="Spatafora J.W."/>
            <person name="Visel A."/>
            <person name="Grigoriev I.V."/>
        </authorList>
    </citation>
    <scope>NUCLEOTIDE SEQUENCE [LARGE SCALE GENOMIC DNA]</scope>
    <source>
        <strain evidence="3 4">NRRL 1336</strain>
    </source>
</reference>
<evidence type="ECO:0000313" key="3">
    <source>
        <dbReference type="EMBL" id="ORZ08944.1"/>
    </source>
</evidence>
<dbReference type="AlphaFoldDB" id="A0A1X2I5M5"/>
<evidence type="ECO:0000313" key="4">
    <source>
        <dbReference type="Proteomes" id="UP000193560"/>
    </source>
</evidence>
<sequence length="316" mass="34452">MGCCLSSESTQGRQSVATGKPFKRSNIQWTSDVPITHARLLEQRNTFWETAPFYEGRPEIWQALQAATTSDDIILAQSILDAANITLPTGNPADGIYDELGTRYEIPLYCLVDPTNVIADGETDLGQQHQQQLHPDDQPCGMSSAMTQTTSATTDLGLHNSGRGHQKTISSVSSIADTPMQNMAPPQQQQQQDPTNMTNPVTSDTFTNKKLTTTATPITGDHPVIIRLSTGKDIHLKISSTQETVPILKSRIYADAESHLSPDTHLLRLIYLGKILDDHTSIIGDFTLTPTPPLEKNTIKLRAGAVIQALVVSVKS</sequence>
<dbReference type="InterPro" id="IPR029071">
    <property type="entry name" value="Ubiquitin-like_domsf"/>
</dbReference>
<dbReference type="Proteomes" id="UP000193560">
    <property type="component" value="Unassembled WGS sequence"/>
</dbReference>
<dbReference type="EMBL" id="MCGE01000029">
    <property type="protein sequence ID" value="ORZ08944.1"/>
    <property type="molecule type" value="Genomic_DNA"/>
</dbReference>
<dbReference type="Gene3D" id="1.20.225.20">
    <property type="entry name" value="Ub domain-containing protein, DC-UbP/UBTD2, N-terminal domain"/>
    <property type="match status" value="1"/>
</dbReference>
<evidence type="ECO:0000256" key="1">
    <source>
        <dbReference type="SAM" id="MobiDB-lite"/>
    </source>
</evidence>
<dbReference type="Gene3D" id="3.10.20.90">
    <property type="entry name" value="Phosphatidylinositol 3-kinase Catalytic Subunit, Chain A, domain 1"/>
    <property type="match status" value="1"/>
</dbReference>
<evidence type="ECO:0000259" key="2">
    <source>
        <dbReference type="Pfam" id="PF16455"/>
    </source>
</evidence>
<gene>
    <name evidence="3" type="ORF">BCR42DRAFT_424323</name>
</gene>
<dbReference type="OrthoDB" id="1640476at2759"/>
<comment type="caution">
    <text evidence="3">The sequence shown here is derived from an EMBL/GenBank/DDBJ whole genome shotgun (WGS) entry which is preliminary data.</text>
</comment>
<dbReference type="SUPFAM" id="SSF54236">
    <property type="entry name" value="Ubiquitin-like"/>
    <property type="match status" value="1"/>
</dbReference>
<accession>A0A1X2I5M5</accession>
<dbReference type="CDD" id="cd17039">
    <property type="entry name" value="Ubl_ubiquitin_like"/>
    <property type="match status" value="1"/>
</dbReference>
<organism evidence="3 4">
    <name type="scientific">Absidia repens</name>
    <dbReference type="NCBI Taxonomy" id="90262"/>
    <lineage>
        <taxon>Eukaryota</taxon>
        <taxon>Fungi</taxon>
        <taxon>Fungi incertae sedis</taxon>
        <taxon>Mucoromycota</taxon>
        <taxon>Mucoromycotina</taxon>
        <taxon>Mucoromycetes</taxon>
        <taxon>Mucorales</taxon>
        <taxon>Cunninghamellaceae</taxon>
        <taxon>Absidia</taxon>
    </lineage>
</organism>
<dbReference type="InterPro" id="IPR032752">
    <property type="entry name" value="DC-UbP/UBTD2_N"/>
</dbReference>